<evidence type="ECO:0000256" key="2">
    <source>
        <dbReference type="ARBA" id="ARBA00022801"/>
    </source>
</evidence>
<feature type="domain" description="Helicase ATP-binding" evidence="5">
    <location>
        <begin position="115"/>
        <end position="288"/>
    </location>
</feature>
<dbReference type="PANTHER" id="PTHR45766">
    <property type="entry name" value="DNA ANNEALING HELICASE AND ENDONUCLEASE ZRANB3 FAMILY MEMBER"/>
    <property type="match status" value="1"/>
</dbReference>
<dbReference type="SMART" id="SM00487">
    <property type="entry name" value="DEXDc"/>
    <property type="match status" value="1"/>
</dbReference>
<dbReference type="InterPro" id="IPR014001">
    <property type="entry name" value="Helicase_ATP-bd"/>
</dbReference>
<dbReference type="InterPro" id="IPR049730">
    <property type="entry name" value="SNF2/RAD54-like_C"/>
</dbReference>
<evidence type="ECO:0000259" key="6">
    <source>
        <dbReference type="PROSITE" id="PS51194"/>
    </source>
</evidence>
<proteinExistence type="predicted"/>
<accession>A0A1I0R1Z9</accession>
<dbReference type="Proteomes" id="UP000198518">
    <property type="component" value="Unassembled WGS sequence"/>
</dbReference>
<dbReference type="InterPro" id="IPR027417">
    <property type="entry name" value="P-loop_NTPase"/>
</dbReference>
<gene>
    <name evidence="7" type="ORF">SAMN04487945_3032</name>
</gene>
<dbReference type="SUPFAM" id="SSF52540">
    <property type="entry name" value="P-loop containing nucleoside triphosphate hydrolases"/>
    <property type="match status" value="2"/>
</dbReference>
<dbReference type="GO" id="GO:0016787">
    <property type="term" value="F:hydrolase activity"/>
    <property type="evidence" value="ECO:0007669"/>
    <property type="project" value="UniProtKB-KW"/>
</dbReference>
<evidence type="ECO:0000259" key="5">
    <source>
        <dbReference type="PROSITE" id="PS51192"/>
    </source>
</evidence>
<dbReference type="RefSeq" id="WP_143052215.1">
    <property type="nucleotide sequence ID" value="NZ_FOJA01000002.1"/>
</dbReference>
<protein>
    <submittedName>
        <fullName evidence="7">SNF2 family N-terminal domain-containing protein</fullName>
    </submittedName>
</protein>
<dbReference type="GO" id="GO:0005524">
    <property type="term" value="F:ATP binding"/>
    <property type="evidence" value="ECO:0007669"/>
    <property type="project" value="UniProtKB-KW"/>
</dbReference>
<keyword evidence="3" id="KW-0347">Helicase</keyword>
<evidence type="ECO:0000256" key="4">
    <source>
        <dbReference type="ARBA" id="ARBA00022840"/>
    </source>
</evidence>
<dbReference type="OrthoDB" id="253149at2157"/>
<feature type="domain" description="Helicase C-terminal" evidence="6">
    <location>
        <begin position="465"/>
        <end position="616"/>
    </location>
</feature>
<organism evidence="7 8">
    <name type="scientific">Halobacterium jilantaiense</name>
    <dbReference type="NCBI Taxonomy" id="355548"/>
    <lineage>
        <taxon>Archaea</taxon>
        <taxon>Methanobacteriati</taxon>
        <taxon>Methanobacteriota</taxon>
        <taxon>Stenosarchaea group</taxon>
        <taxon>Halobacteria</taxon>
        <taxon>Halobacteriales</taxon>
        <taxon>Halobacteriaceae</taxon>
        <taxon>Halobacterium</taxon>
    </lineage>
</organism>
<dbReference type="InterPro" id="IPR057342">
    <property type="entry name" value="DEXDc_RapA"/>
</dbReference>
<keyword evidence="4" id="KW-0067">ATP-binding</keyword>
<dbReference type="GO" id="GO:0140097">
    <property type="term" value="F:catalytic activity, acting on DNA"/>
    <property type="evidence" value="ECO:0007669"/>
    <property type="project" value="UniProtKB-ARBA"/>
</dbReference>
<evidence type="ECO:0000256" key="1">
    <source>
        <dbReference type="ARBA" id="ARBA00022741"/>
    </source>
</evidence>
<dbReference type="InterPro" id="IPR001650">
    <property type="entry name" value="Helicase_C-like"/>
</dbReference>
<dbReference type="Gene3D" id="3.40.50.300">
    <property type="entry name" value="P-loop containing nucleotide triphosphate hydrolases"/>
    <property type="match status" value="1"/>
</dbReference>
<dbReference type="Pfam" id="PF00176">
    <property type="entry name" value="SNF2-rel_dom"/>
    <property type="match status" value="1"/>
</dbReference>
<dbReference type="EMBL" id="FOJA01000002">
    <property type="protein sequence ID" value="SEW34511.1"/>
    <property type="molecule type" value="Genomic_DNA"/>
</dbReference>
<dbReference type="CDD" id="cd18793">
    <property type="entry name" value="SF2_C_SNF"/>
    <property type="match status" value="1"/>
</dbReference>
<dbReference type="PROSITE" id="PS51194">
    <property type="entry name" value="HELICASE_CTER"/>
    <property type="match status" value="1"/>
</dbReference>
<dbReference type="InterPro" id="IPR038718">
    <property type="entry name" value="SNF2-like_sf"/>
</dbReference>
<reference evidence="7 8" key="1">
    <citation type="submission" date="2016-10" db="EMBL/GenBank/DDBJ databases">
        <authorList>
            <person name="de Groot N.N."/>
        </authorList>
    </citation>
    <scope>NUCLEOTIDE SEQUENCE [LARGE SCALE GENOMIC DNA]</scope>
    <source>
        <strain evidence="7 8">CGMCC 1.5337</strain>
    </source>
</reference>
<keyword evidence="1" id="KW-0547">Nucleotide-binding</keyword>
<dbReference type="SMART" id="SM00490">
    <property type="entry name" value="HELICc"/>
    <property type="match status" value="1"/>
</dbReference>
<name>A0A1I0R1Z9_9EURY</name>
<dbReference type="CDD" id="cd18011">
    <property type="entry name" value="DEXDc_RapA"/>
    <property type="match status" value="1"/>
</dbReference>
<dbReference type="Gene3D" id="3.40.50.10810">
    <property type="entry name" value="Tandem AAA-ATPase domain"/>
    <property type="match status" value="1"/>
</dbReference>
<dbReference type="GO" id="GO:0004386">
    <property type="term" value="F:helicase activity"/>
    <property type="evidence" value="ECO:0007669"/>
    <property type="project" value="UniProtKB-KW"/>
</dbReference>
<dbReference type="AlphaFoldDB" id="A0A1I0R1Z9"/>
<evidence type="ECO:0000256" key="3">
    <source>
        <dbReference type="ARBA" id="ARBA00022806"/>
    </source>
</evidence>
<keyword evidence="2" id="KW-0378">Hydrolase</keyword>
<dbReference type="PROSITE" id="PS51192">
    <property type="entry name" value="HELICASE_ATP_BIND_1"/>
    <property type="match status" value="1"/>
</dbReference>
<dbReference type="InterPro" id="IPR000330">
    <property type="entry name" value="SNF2_N"/>
</dbReference>
<sequence length="789" mass="89664">MYEPGDRVRINDQPAEVIRTDSVGDIEYLRAYIEGVGAKTVSVADVEITPIGSQLDDLTENFEQFHPAHEAVDAERFDLRMEALNLTIAHEQGQLLSISNSLVRLEPYQLACVNEVMESLRQRALIADDVGLGKTIEAGLILKELHARNRADSVLFVVPAHLQKKWVRDMDRFFDIDLTVADRAWVEGERRQLGDAANIWDQDDVQLITSMAFLRQEEFQPPLEEAFWDVVVIDEAHKAAQRGDSPSVTSQMAERVAHNSESLLLLSATPHDGKGQGFRSLISYLDPLLVAEDQELSRETVEQMMIRRGKQTIYDDNGERIFPNRDVRTMTVSMTPAEEQLYEGVTTYVQEVYNRSEQLNEPAVGFAMALMQKRLVSSVGAIRETLRRRLQGLLDEGGANQELSEDAEAYLDGEDLEENDREAAEQELETLTVVKGDDALQTEIKMLQDLVSQAESIPVDTKAQQVKRYIQQLLEENPNEKLLLFTEYRDTLDYLLEEVSDQPWAEEILVIHGDVDKDDRQQIEDQFNHGEPRLLFATDAASEGIDLQHSCHIMVNYELPWNPNRLEQRIGRIHRYGQEKEVKVWNFQFEGTREGEIFELLQDKVENIRSQVGSTADVLGMLDDINIDDLIMRSLQNEEPPEATAAELEELMEEREQTLLEWYDRSLIDPSTFDAESRERIQDIMDESADVFGTEADIRAFVERGLEAFGGRLEKRGNQLYDVFLPASLSETGAETQRGPVTFSREFAMDHQGIEYLSPDDSVVLGLRERLSAGEDGVVGLKLLPFIEN</sequence>
<evidence type="ECO:0000313" key="8">
    <source>
        <dbReference type="Proteomes" id="UP000198518"/>
    </source>
</evidence>
<dbReference type="STRING" id="355548.SAMN04487945_3032"/>
<keyword evidence="8" id="KW-1185">Reference proteome</keyword>
<evidence type="ECO:0000313" key="7">
    <source>
        <dbReference type="EMBL" id="SEW34511.1"/>
    </source>
</evidence>
<feature type="non-terminal residue" evidence="7">
    <location>
        <position position="789"/>
    </location>
</feature>
<dbReference type="Pfam" id="PF00271">
    <property type="entry name" value="Helicase_C"/>
    <property type="match status" value="1"/>
</dbReference>
<dbReference type="PANTHER" id="PTHR45766:SF6">
    <property type="entry name" value="SWI_SNF-RELATED MATRIX-ASSOCIATED ACTIN-DEPENDENT REGULATOR OF CHROMATIN SUBFAMILY A-LIKE PROTEIN 1"/>
    <property type="match status" value="1"/>
</dbReference>